<dbReference type="GO" id="GO:0046983">
    <property type="term" value="F:protein dimerization activity"/>
    <property type="evidence" value="ECO:0007669"/>
    <property type="project" value="InterPro"/>
</dbReference>
<protein>
    <recommendedName>
        <fullName evidence="7">BHLH domain-containing protein</fullName>
    </recommendedName>
</protein>
<feature type="region of interest" description="Disordered" evidence="6">
    <location>
        <begin position="353"/>
        <end position="395"/>
    </location>
</feature>
<keyword evidence="5" id="KW-0539">Nucleus</keyword>
<accession>A0A9P7RUN5</accession>
<evidence type="ECO:0000256" key="5">
    <source>
        <dbReference type="ARBA" id="ARBA00023242"/>
    </source>
</evidence>
<organism evidence="8 9">
    <name type="scientific">Marasmius oreades</name>
    <name type="common">fairy-ring Marasmius</name>
    <dbReference type="NCBI Taxonomy" id="181124"/>
    <lineage>
        <taxon>Eukaryota</taxon>
        <taxon>Fungi</taxon>
        <taxon>Dikarya</taxon>
        <taxon>Basidiomycota</taxon>
        <taxon>Agaricomycotina</taxon>
        <taxon>Agaricomycetes</taxon>
        <taxon>Agaricomycetidae</taxon>
        <taxon>Agaricales</taxon>
        <taxon>Marasmiineae</taxon>
        <taxon>Marasmiaceae</taxon>
        <taxon>Marasmius</taxon>
    </lineage>
</organism>
<dbReference type="AlphaFoldDB" id="A0A9P7RUN5"/>
<comment type="caution">
    <text evidence="8">The sequence shown here is derived from an EMBL/GenBank/DDBJ whole genome shotgun (WGS) entry which is preliminary data.</text>
</comment>
<evidence type="ECO:0000256" key="3">
    <source>
        <dbReference type="ARBA" id="ARBA00023125"/>
    </source>
</evidence>
<dbReference type="KEGG" id="more:E1B28_011058"/>
<feature type="compositionally biased region" description="Polar residues" evidence="6">
    <location>
        <begin position="353"/>
        <end position="365"/>
    </location>
</feature>
<feature type="compositionally biased region" description="Basic and acidic residues" evidence="6">
    <location>
        <begin position="301"/>
        <end position="315"/>
    </location>
</feature>
<dbReference type="Proteomes" id="UP001049176">
    <property type="component" value="Chromosome 7"/>
</dbReference>
<keyword evidence="2" id="KW-0805">Transcription regulation</keyword>
<name>A0A9P7RUN5_9AGAR</name>
<dbReference type="OrthoDB" id="5778525at2759"/>
<feature type="compositionally biased region" description="Acidic residues" evidence="6">
    <location>
        <begin position="382"/>
        <end position="395"/>
    </location>
</feature>
<dbReference type="EMBL" id="CM032187">
    <property type="protein sequence ID" value="KAG7089368.1"/>
    <property type="molecule type" value="Genomic_DNA"/>
</dbReference>
<dbReference type="RefSeq" id="XP_043005838.1">
    <property type="nucleotide sequence ID" value="XM_043156054.1"/>
</dbReference>
<evidence type="ECO:0000259" key="7">
    <source>
        <dbReference type="PROSITE" id="PS50888"/>
    </source>
</evidence>
<dbReference type="PANTHER" id="PTHR15741">
    <property type="entry name" value="BASIC HELIX-LOOP-HELIX ZIP TRANSCRIPTION FACTOR"/>
    <property type="match status" value="1"/>
</dbReference>
<sequence length="395" mass="42921">MSDLLSPSESHEFHSFLSSIDYNAANDARSISSAEWHNYSGDGIPIPQPPHGKGKEALAKATKDLMSLDSSSWGASPAINSHGSYNLDSHPSHSTQHGLEESQHSIAYHPQPRHSIPTSVSFPYLTKQRPFPSPSSLGQSRSDPSVAPIHATNGVNKSTILPTSSSSASSFSSRSSNAGTSNSALPSAPSSDTLPTNDTLETKNRNKKRTLDSSTQSSNKRHRPSSPSMSGTTKSTLLSPLQKKANHIQSEQKRRANIRRGYEALCETVPALREAIKQEHEIQPTNGVNGSKKPRRGRGRAKVDEGTGEKIDGRAGPRSESIVLVKTIDYINELLRDRESLLTRLRRVNLSLGPNQSYNLTSNSAPPLWERAWNGGSGKDADAEDDDEDEDEDDE</sequence>
<dbReference type="GO" id="GO:0000978">
    <property type="term" value="F:RNA polymerase II cis-regulatory region sequence-specific DNA binding"/>
    <property type="evidence" value="ECO:0007669"/>
    <property type="project" value="TreeGrafter"/>
</dbReference>
<reference evidence="8" key="1">
    <citation type="journal article" date="2021" name="Genome Biol. Evol.">
        <title>The assembled and annotated genome of the fairy-ring fungus Marasmius oreades.</title>
        <authorList>
            <person name="Hiltunen M."/>
            <person name="Ament-Velasquez S.L."/>
            <person name="Johannesson H."/>
        </authorList>
    </citation>
    <scope>NUCLEOTIDE SEQUENCE</scope>
    <source>
        <strain evidence="8">03SP1</strain>
    </source>
</reference>
<evidence type="ECO:0000256" key="6">
    <source>
        <dbReference type="SAM" id="MobiDB-lite"/>
    </source>
</evidence>
<gene>
    <name evidence="8" type="ORF">E1B28_011058</name>
</gene>
<feature type="compositionally biased region" description="Polar residues" evidence="6">
    <location>
        <begin position="225"/>
        <end position="239"/>
    </location>
</feature>
<evidence type="ECO:0000256" key="1">
    <source>
        <dbReference type="ARBA" id="ARBA00004123"/>
    </source>
</evidence>
<dbReference type="InterPro" id="IPR052207">
    <property type="entry name" value="Max-like/E-box_TFs"/>
</dbReference>
<evidence type="ECO:0000256" key="2">
    <source>
        <dbReference type="ARBA" id="ARBA00023015"/>
    </source>
</evidence>
<keyword evidence="3" id="KW-0238">DNA-binding</keyword>
<dbReference type="SUPFAM" id="SSF47459">
    <property type="entry name" value="HLH, helix-loop-helix DNA-binding domain"/>
    <property type="match status" value="1"/>
</dbReference>
<dbReference type="PROSITE" id="PS50888">
    <property type="entry name" value="BHLH"/>
    <property type="match status" value="1"/>
</dbReference>
<evidence type="ECO:0000313" key="9">
    <source>
        <dbReference type="Proteomes" id="UP001049176"/>
    </source>
</evidence>
<evidence type="ECO:0000256" key="4">
    <source>
        <dbReference type="ARBA" id="ARBA00023163"/>
    </source>
</evidence>
<dbReference type="Gene3D" id="4.10.280.10">
    <property type="entry name" value="Helix-loop-helix DNA-binding domain"/>
    <property type="match status" value="1"/>
</dbReference>
<dbReference type="InterPro" id="IPR011598">
    <property type="entry name" value="bHLH_dom"/>
</dbReference>
<feature type="compositionally biased region" description="Polar residues" evidence="6">
    <location>
        <begin position="188"/>
        <end position="199"/>
    </location>
</feature>
<dbReference type="Pfam" id="PF00010">
    <property type="entry name" value="HLH"/>
    <property type="match status" value="1"/>
</dbReference>
<proteinExistence type="predicted"/>
<keyword evidence="4" id="KW-0804">Transcription</keyword>
<dbReference type="GO" id="GO:0005634">
    <property type="term" value="C:nucleus"/>
    <property type="evidence" value="ECO:0007669"/>
    <property type="project" value="UniProtKB-SubCell"/>
</dbReference>
<feature type="compositionally biased region" description="Polar residues" evidence="6">
    <location>
        <begin position="134"/>
        <end position="143"/>
    </location>
</feature>
<keyword evidence="9" id="KW-1185">Reference proteome</keyword>
<feature type="region of interest" description="Disordered" evidence="6">
    <location>
        <begin position="124"/>
        <end position="255"/>
    </location>
</feature>
<feature type="compositionally biased region" description="Low complexity" evidence="6">
    <location>
        <begin position="156"/>
        <end position="184"/>
    </location>
</feature>
<dbReference type="GO" id="GO:0000981">
    <property type="term" value="F:DNA-binding transcription factor activity, RNA polymerase II-specific"/>
    <property type="evidence" value="ECO:0007669"/>
    <property type="project" value="TreeGrafter"/>
</dbReference>
<feature type="domain" description="BHLH" evidence="7">
    <location>
        <begin position="242"/>
        <end position="334"/>
    </location>
</feature>
<comment type="subcellular location">
    <subcellularLocation>
        <location evidence="1">Nucleus</location>
    </subcellularLocation>
</comment>
<dbReference type="GeneID" id="66080133"/>
<evidence type="ECO:0000313" key="8">
    <source>
        <dbReference type="EMBL" id="KAG7089368.1"/>
    </source>
</evidence>
<dbReference type="InterPro" id="IPR036638">
    <property type="entry name" value="HLH_DNA-bd_sf"/>
</dbReference>
<feature type="region of interest" description="Disordered" evidence="6">
    <location>
        <begin position="277"/>
        <end position="315"/>
    </location>
</feature>
<dbReference type="PANTHER" id="PTHR15741:SF27">
    <property type="entry name" value="TRANSCRIPTION FACTOR AP-4"/>
    <property type="match status" value="1"/>
</dbReference>